<evidence type="ECO:0000313" key="11">
    <source>
        <dbReference type="Proteomes" id="UP001250932"/>
    </source>
</evidence>
<feature type="region of interest" description="Disordered" evidence="9">
    <location>
        <begin position="1"/>
        <end position="20"/>
    </location>
</feature>
<evidence type="ECO:0000256" key="1">
    <source>
        <dbReference type="ARBA" id="ARBA00003134"/>
    </source>
</evidence>
<name>A0ABU3KA63_9BACT</name>
<protein>
    <recommendedName>
        <fullName evidence="7 8">Small ribosomal subunit protein bS20</fullName>
    </recommendedName>
</protein>
<dbReference type="Pfam" id="PF01649">
    <property type="entry name" value="Ribosomal_S20p"/>
    <property type="match status" value="1"/>
</dbReference>
<dbReference type="InterPro" id="IPR036510">
    <property type="entry name" value="Ribosomal_bS20_sf"/>
</dbReference>
<organism evidence="10 11">
    <name type="scientific">Candidatus Nitronereus thalassa</name>
    <dbReference type="NCBI Taxonomy" id="3020898"/>
    <lineage>
        <taxon>Bacteria</taxon>
        <taxon>Pseudomonadati</taxon>
        <taxon>Nitrospirota</taxon>
        <taxon>Nitrospiria</taxon>
        <taxon>Nitrospirales</taxon>
        <taxon>Nitrospiraceae</taxon>
        <taxon>Candidatus Nitronereus</taxon>
    </lineage>
</organism>
<accession>A0ABU3KA63</accession>
<sequence length="91" mass="9843">MPVVHTSAIKRARQSIKRHQRNKAILHGAKTVAKKVKVAVAENNPELAQTLLREATSTIAKAVTKGSLHRKTASRKISRLAKSVNSAAPKS</sequence>
<feature type="region of interest" description="Disordered" evidence="9">
    <location>
        <begin position="70"/>
        <end position="91"/>
    </location>
</feature>
<dbReference type="NCBIfam" id="TIGR00029">
    <property type="entry name" value="S20"/>
    <property type="match status" value="1"/>
</dbReference>
<feature type="compositionally biased region" description="Basic residues" evidence="9">
    <location>
        <begin position="70"/>
        <end position="79"/>
    </location>
</feature>
<dbReference type="GO" id="GO:0005840">
    <property type="term" value="C:ribosome"/>
    <property type="evidence" value="ECO:0007669"/>
    <property type="project" value="UniProtKB-KW"/>
</dbReference>
<keyword evidence="5 8" id="KW-0689">Ribosomal protein</keyword>
<proteinExistence type="inferred from homology"/>
<evidence type="ECO:0000256" key="5">
    <source>
        <dbReference type="ARBA" id="ARBA00022980"/>
    </source>
</evidence>
<keyword evidence="11" id="KW-1185">Reference proteome</keyword>
<evidence type="ECO:0000256" key="2">
    <source>
        <dbReference type="ARBA" id="ARBA00007634"/>
    </source>
</evidence>
<evidence type="ECO:0000256" key="3">
    <source>
        <dbReference type="ARBA" id="ARBA00022730"/>
    </source>
</evidence>
<comment type="caution">
    <text evidence="10">The sequence shown here is derived from an EMBL/GenBank/DDBJ whole genome shotgun (WGS) entry which is preliminary data.</text>
</comment>
<reference evidence="10 11" key="1">
    <citation type="journal article" date="2023" name="ISME J.">
        <title>Cultivation and genomic characterization of novel and ubiquitous marine nitrite-oxidizing bacteria from the Nitrospirales.</title>
        <authorList>
            <person name="Mueller A.J."/>
            <person name="Daebeler A."/>
            <person name="Herbold C.W."/>
            <person name="Kirkegaard R.H."/>
            <person name="Daims H."/>
        </authorList>
    </citation>
    <scope>NUCLEOTIDE SEQUENCE [LARGE SCALE GENOMIC DNA]</scope>
    <source>
        <strain evidence="10 11">EB</strain>
    </source>
</reference>
<dbReference type="Proteomes" id="UP001250932">
    <property type="component" value="Unassembled WGS sequence"/>
</dbReference>
<dbReference type="EMBL" id="JAQOUE010000001">
    <property type="protein sequence ID" value="MDT7043316.1"/>
    <property type="molecule type" value="Genomic_DNA"/>
</dbReference>
<dbReference type="Gene3D" id="1.20.58.110">
    <property type="entry name" value="Ribosomal protein S20"/>
    <property type="match status" value="1"/>
</dbReference>
<dbReference type="PANTHER" id="PTHR33398">
    <property type="entry name" value="30S RIBOSOMAL PROTEIN S20"/>
    <property type="match status" value="1"/>
</dbReference>
<dbReference type="HAMAP" id="MF_00500">
    <property type="entry name" value="Ribosomal_bS20"/>
    <property type="match status" value="1"/>
</dbReference>
<evidence type="ECO:0000256" key="6">
    <source>
        <dbReference type="ARBA" id="ARBA00023274"/>
    </source>
</evidence>
<evidence type="ECO:0000256" key="7">
    <source>
        <dbReference type="ARBA" id="ARBA00035136"/>
    </source>
</evidence>
<evidence type="ECO:0000313" key="10">
    <source>
        <dbReference type="EMBL" id="MDT7043316.1"/>
    </source>
</evidence>
<dbReference type="SUPFAM" id="SSF46992">
    <property type="entry name" value="Ribosomal protein S20"/>
    <property type="match status" value="1"/>
</dbReference>
<gene>
    <name evidence="8 10" type="primary">rpsT</name>
    <name evidence="10" type="ORF">PPG34_13225</name>
</gene>
<keyword evidence="6 8" id="KW-0687">Ribonucleoprotein</keyword>
<comment type="similarity">
    <text evidence="2 8">Belongs to the bacterial ribosomal protein bS20 family.</text>
</comment>
<keyword evidence="3 8" id="KW-0699">rRNA-binding</keyword>
<dbReference type="PANTHER" id="PTHR33398:SF1">
    <property type="entry name" value="SMALL RIBOSOMAL SUBUNIT PROTEIN BS20C"/>
    <property type="match status" value="1"/>
</dbReference>
<dbReference type="RefSeq" id="WP_313833884.1">
    <property type="nucleotide sequence ID" value="NZ_JAQOUE010000001.1"/>
</dbReference>
<keyword evidence="4 8" id="KW-0694">RNA-binding</keyword>
<comment type="function">
    <text evidence="1 8">Binds directly to 16S ribosomal RNA.</text>
</comment>
<evidence type="ECO:0000256" key="8">
    <source>
        <dbReference type="HAMAP-Rule" id="MF_00500"/>
    </source>
</evidence>
<evidence type="ECO:0000256" key="9">
    <source>
        <dbReference type="SAM" id="MobiDB-lite"/>
    </source>
</evidence>
<feature type="compositionally biased region" description="Basic residues" evidence="9">
    <location>
        <begin position="8"/>
        <end position="20"/>
    </location>
</feature>
<evidence type="ECO:0000256" key="4">
    <source>
        <dbReference type="ARBA" id="ARBA00022884"/>
    </source>
</evidence>
<dbReference type="InterPro" id="IPR002583">
    <property type="entry name" value="Ribosomal_bS20"/>
</dbReference>